<name>A0ABT0TQM7_9FLAO</name>
<keyword evidence="2" id="KW-1185">Reference proteome</keyword>
<dbReference type="Gene3D" id="3.90.1140.10">
    <property type="entry name" value="Cyclic phosphodiesterase"/>
    <property type="match status" value="1"/>
</dbReference>
<dbReference type="RefSeq" id="WP_250593189.1">
    <property type="nucleotide sequence ID" value="NZ_JAMLJM010000009.1"/>
</dbReference>
<dbReference type="Pfam" id="PF13563">
    <property type="entry name" value="2_5_RNA_ligase2"/>
    <property type="match status" value="1"/>
</dbReference>
<dbReference type="EMBL" id="JAMLJM010000009">
    <property type="protein sequence ID" value="MCL9809792.1"/>
    <property type="molecule type" value="Genomic_DNA"/>
</dbReference>
<keyword evidence="1" id="KW-0436">Ligase</keyword>
<accession>A0ABT0TQM7</accession>
<proteinExistence type="predicted"/>
<protein>
    <submittedName>
        <fullName evidence="1">2'-5' RNA ligase family protein</fullName>
    </submittedName>
</protein>
<dbReference type="SUPFAM" id="SSF55144">
    <property type="entry name" value="LigT-like"/>
    <property type="match status" value="1"/>
</dbReference>
<comment type="caution">
    <text evidence="1">The sequence shown here is derived from an EMBL/GenBank/DDBJ whole genome shotgun (WGS) entry which is preliminary data.</text>
</comment>
<organism evidence="1 2">
    <name type="scientific">Flavobacterium luminosum</name>
    <dbReference type="NCBI Taxonomy" id="2949086"/>
    <lineage>
        <taxon>Bacteria</taxon>
        <taxon>Pseudomonadati</taxon>
        <taxon>Bacteroidota</taxon>
        <taxon>Flavobacteriia</taxon>
        <taxon>Flavobacteriales</taxon>
        <taxon>Flavobacteriaceae</taxon>
        <taxon>Flavobacterium</taxon>
    </lineage>
</organism>
<reference evidence="1 2" key="1">
    <citation type="submission" date="2022-05" db="EMBL/GenBank/DDBJ databases">
        <title>Flavobacterium sp., isolated from activated sludge.</title>
        <authorList>
            <person name="Ran Q."/>
        </authorList>
    </citation>
    <scope>NUCLEOTIDE SEQUENCE [LARGE SCALE GENOMIC DNA]</scope>
    <source>
        <strain evidence="1 2">HXWNR70</strain>
    </source>
</reference>
<gene>
    <name evidence="1" type="ORF">NAT50_10525</name>
</gene>
<dbReference type="Proteomes" id="UP001317191">
    <property type="component" value="Unassembled WGS sequence"/>
</dbReference>
<dbReference type="GO" id="GO:0016874">
    <property type="term" value="F:ligase activity"/>
    <property type="evidence" value="ECO:0007669"/>
    <property type="project" value="UniProtKB-KW"/>
</dbReference>
<dbReference type="InterPro" id="IPR009097">
    <property type="entry name" value="Cyclic_Pdiesterase"/>
</dbReference>
<evidence type="ECO:0000313" key="2">
    <source>
        <dbReference type="Proteomes" id="UP001317191"/>
    </source>
</evidence>
<sequence length="185" mass="21168">MFARYSLVIQPSPDVVLEVKAMKEHLSSKIGWYHSKNSMAHLTINEFEAPVNESDKIAHHLHSIASYLSSETVCFNHFDTFPNGAFFLAPDATSKLFLKDILRQVHEEFRYPTVLKNNEPHISIGRRLQEEQLQIAHALFDSPSLSFLCDRIALRIFNTSRKQFDIVSEFVFQGKTKGGTPLTLF</sequence>
<evidence type="ECO:0000313" key="1">
    <source>
        <dbReference type="EMBL" id="MCL9809792.1"/>
    </source>
</evidence>